<dbReference type="GeneTree" id="ENSGT00940000163911"/>
<protein>
    <recommendedName>
        <fullName evidence="1">C-type lectin domain-containing protein</fullName>
    </recommendedName>
</protein>
<keyword evidence="3" id="KW-1185">Reference proteome</keyword>
<reference evidence="2" key="1">
    <citation type="submission" date="2025-08" db="UniProtKB">
        <authorList>
            <consortium name="Ensembl"/>
        </authorList>
    </citation>
    <scope>IDENTIFICATION</scope>
</reference>
<dbReference type="Gene3D" id="3.10.100.10">
    <property type="entry name" value="Mannose-Binding Protein A, subunit A"/>
    <property type="match status" value="2"/>
</dbReference>
<dbReference type="PROSITE" id="PS50041">
    <property type="entry name" value="C_TYPE_LECTIN_2"/>
    <property type="match status" value="1"/>
</dbReference>
<organism evidence="2 3">
    <name type="scientific">Cyprinus carpio carpio</name>
    <dbReference type="NCBI Taxonomy" id="630221"/>
    <lineage>
        <taxon>Eukaryota</taxon>
        <taxon>Metazoa</taxon>
        <taxon>Chordata</taxon>
        <taxon>Craniata</taxon>
        <taxon>Vertebrata</taxon>
        <taxon>Euteleostomi</taxon>
        <taxon>Actinopterygii</taxon>
        <taxon>Neopterygii</taxon>
        <taxon>Teleostei</taxon>
        <taxon>Ostariophysi</taxon>
        <taxon>Cypriniformes</taxon>
        <taxon>Cyprinidae</taxon>
        <taxon>Cyprininae</taxon>
        <taxon>Cyprinus</taxon>
    </lineage>
</organism>
<dbReference type="InterPro" id="IPR016187">
    <property type="entry name" value="CTDL_fold"/>
</dbReference>
<name>A0A9J8BDA2_CYPCA</name>
<evidence type="ECO:0000313" key="3">
    <source>
        <dbReference type="Proteomes" id="UP001108240"/>
    </source>
</evidence>
<dbReference type="InterPro" id="IPR016186">
    <property type="entry name" value="C-type_lectin-like/link_sf"/>
</dbReference>
<sequence>MEKCIKLVYFNPLKVKLTYYSAACLLYGKTCVSSLCSFTGACISSVISKQFVFVNQAKTFADAQIYCRQFHCDLASVEDTADFSRLQAAVSGVTDPSVWIGLKRDWVWSLSNSSFYGEGEAEYRRWKAGQLDNNGGNENCGALDIAGEFWDVPCTNQYPFICYDGRENVPQYVLFSQGKSWSNAQTFCRQTHTDLVSVRNLDEDQQLQNLVLQNLGQNSGQRILVFIGLF</sequence>
<accession>A0A9J8BDA2</accession>
<dbReference type="AlphaFoldDB" id="A0A9J8BDA2"/>
<feature type="domain" description="C-type lectin" evidence="1">
    <location>
        <begin position="51"/>
        <end position="163"/>
    </location>
</feature>
<dbReference type="PANTHER" id="PTHR45784">
    <property type="entry name" value="C-TYPE LECTIN DOMAIN FAMILY 20 MEMBER A-RELATED"/>
    <property type="match status" value="1"/>
</dbReference>
<dbReference type="InterPro" id="IPR001304">
    <property type="entry name" value="C-type_lectin-like"/>
</dbReference>
<dbReference type="Pfam" id="PF00059">
    <property type="entry name" value="Lectin_C"/>
    <property type="match status" value="1"/>
</dbReference>
<evidence type="ECO:0000259" key="1">
    <source>
        <dbReference type="PROSITE" id="PS50041"/>
    </source>
</evidence>
<reference evidence="2" key="2">
    <citation type="submission" date="2025-09" db="UniProtKB">
        <authorList>
            <consortium name="Ensembl"/>
        </authorList>
    </citation>
    <scope>IDENTIFICATION</scope>
</reference>
<evidence type="ECO:0000313" key="2">
    <source>
        <dbReference type="Ensembl" id="ENSCCRP00000151260.1"/>
    </source>
</evidence>
<dbReference type="SUPFAM" id="SSF56436">
    <property type="entry name" value="C-type lectin-like"/>
    <property type="match status" value="2"/>
</dbReference>
<dbReference type="SMART" id="SM00034">
    <property type="entry name" value="CLECT"/>
    <property type="match status" value="1"/>
</dbReference>
<dbReference type="Proteomes" id="UP001108240">
    <property type="component" value="Unplaced"/>
</dbReference>
<dbReference type="Ensembl" id="ENSCCRT00000170533.1">
    <property type="protein sequence ID" value="ENSCCRP00000151260.1"/>
    <property type="gene ID" value="ENSCCRG00000061045.1"/>
</dbReference>
<proteinExistence type="predicted"/>
<dbReference type="PANTHER" id="PTHR45784:SF3">
    <property type="entry name" value="C-TYPE LECTIN DOMAIN FAMILY 4 MEMBER K-LIKE-RELATED"/>
    <property type="match status" value="1"/>
</dbReference>